<dbReference type="AlphaFoldDB" id="A0A2M4B484"/>
<proteinExistence type="predicted"/>
<evidence type="ECO:0000313" key="2">
    <source>
        <dbReference type="EMBL" id="MBW47864.1"/>
    </source>
</evidence>
<organism evidence="2">
    <name type="scientific">Anopheles triannulatus</name>
    <dbReference type="NCBI Taxonomy" id="58253"/>
    <lineage>
        <taxon>Eukaryota</taxon>
        <taxon>Metazoa</taxon>
        <taxon>Ecdysozoa</taxon>
        <taxon>Arthropoda</taxon>
        <taxon>Hexapoda</taxon>
        <taxon>Insecta</taxon>
        <taxon>Pterygota</taxon>
        <taxon>Neoptera</taxon>
        <taxon>Endopterygota</taxon>
        <taxon>Diptera</taxon>
        <taxon>Nematocera</taxon>
        <taxon>Culicoidea</taxon>
        <taxon>Culicidae</taxon>
        <taxon>Anophelinae</taxon>
        <taxon>Anopheles</taxon>
    </lineage>
</organism>
<name>A0A2M4B484_9DIPT</name>
<dbReference type="EMBL" id="GGFK01014543">
    <property type="protein sequence ID" value="MBW47864.1"/>
    <property type="molecule type" value="Transcribed_RNA"/>
</dbReference>
<feature type="signal peptide" evidence="1">
    <location>
        <begin position="1"/>
        <end position="21"/>
    </location>
</feature>
<sequence>MFFSSLSLSLSLSFPSSVVLGKKLSSPFWLGESTSVAGAAGRSMVVAPRECYEILAKPIDRHRKGREPRGWCVRWLRGRGRGRGRRGHARRHGSSNLQARPVETMSAELDNILRALAGAIAFV</sequence>
<evidence type="ECO:0000256" key="1">
    <source>
        <dbReference type="SAM" id="SignalP"/>
    </source>
</evidence>
<keyword evidence="1" id="KW-0732">Signal</keyword>
<protein>
    <submittedName>
        <fullName evidence="2">Putative secreted protein</fullName>
    </submittedName>
</protein>
<accession>A0A2M4B484</accession>
<reference evidence="2" key="1">
    <citation type="submission" date="2018-01" db="EMBL/GenBank/DDBJ databases">
        <title>An insight into the sialome of Amazonian anophelines.</title>
        <authorList>
            <person name="Ribeiro J.M."/>
            <person name="Scarpassa V."/>
            <person name="Calvo E."/>
        </authorList>
    </citation>
    <scope>NUCLEOTIDE SEQUENCE</scope>
    <source>
        <tissue evidence="2">Salivary glands</tissue>
    </source>
</reference>
<feature type="chain" id="PRO_5014954148" evidence="1">
    <location>
        <begin position="22"/>
        <end position="123"/>
    </location>
</feature>